<evidence type="ECO:0000256" key="7">
    <source>
        <dbReference type="ARBA" id="ARBA00023242"/>
    </source>
</evidence>
<keyword evidence="5" id="KW-0479">Metal-binding</keyword>
<evidence type="ECO:0000256" key="3">
    <source>
        <dbReference type="ARBA" id="ARBA00006958"/>
    </source>
</evidence>
<organism evidence="9 10">
    <name type="scientific">Acanthoscelides obtectus</name>
    <name type="common">Bean weevil</name>
    <name type="synonym">Bruchus obtectus</name>
    <dbReference type="NCBI Taxonomy" id="200917"/>
    <lineage>
        <taxon>Eukaryota</taxon>
        <taxon>Metazoa</taxon>
        <taxon>Ecdysozoa</taxon>
        <taxon>Arthropoda</taxon>
        <taxon>Hexapoda</taxon>
        <taxon>Insecta</taxon>
        <taxon>Pterygota</taxon>
        <taxon>Neoptera</taxon>
        <taxon>Endopterygota</taxon>
        <taxon>Coleoptera</taxon>
        <taxon>Polyphaga</taxon>
        <taxon>Cucujiformia</taxon>
        <taxon>Chrysomeloidea</taxon>
        <taxon>Chrysomelidae</taxon>
        <taxon>Bruchinae</taxon>
        <taxon>Bruchini</taxon>
        <taxon>Acanthoscelides</taxon>
    </lineage>
</organism>
<dbReference type="GO" id="GO:0004518">
    <property type="term" value="F:nuclease activity"/>
    <property type="evidence" value="ECO:0007669"/>
    <property type="project" value="UniProtKB-KW"/>
</dbReference>
<dbReference type="OrthoDB" id="6627079at2759"/>
<dbReference type="PANTHER" id="PTHR22930:SF258">
    <property type="entry name" value="PROTEIN ALP1-LIKE ISOFORM X1"/>
    <property type="match status" value="1"/>
</dbReference>
<dbReference type="Proteomes" id="UP001152888">
    <property type="component" value="Unassembled WGS sequence"/>
</dbReference>
<evidence type="ECO:0000256" key="1">
    <source>
        <dbReference type="ARBA" id="ARBA00001968"/>
    </source>
</evidence>
<dbReference type="InterPro" id="IPR027806">
    <property type="entry name" value="HARBI1_dom"/>
</dbReference>
<comment type="similarity">
    <text evidence="3">Belongs to the HARBI1 family.</text>
</comment>
<protein>
    <recommendedName>
        <fullName evidence="8">DDE Tnp4 domain-containing protein</fullName>
    </recommendedName>
</protein>
<evidence type="ECO:0000256" key="6">
    <source>
        <dbReference type="ARBA" id="ARBA00022801"/>
    </source>
</evidence>
<dbReference type="Pfam" id="PF13359">
    <property type="entry name" value="DDE_Tnp_4"/>
    <property type="match status" value="1"/>
</dbReference>
<evidence type="ECO:0000313" key="9">
    <source>
        <dbReference type="EMBL" id="CAH1965332.1"/>
    </source>
</evidence>
<dbReference type="PANTHER" id="PTHR22930">
    <property type="match status" value="1"/>
</dbReference>
<keyword evidence="10" id="KW-1185">Reference proteome</keyword>
<gene>
    <name evidence="9" type="ORF">ACAOBT_LOCUS6273</name>
</gene>
<evidence type="ECO:0000256" key="2">
    <source>
        <dbReference type="ARBA" id="ARBA00004123"/>
    </source>
</evidence>
<evidence type="ECO:0000256" key="5">
    <source>
        <dbReference type="ARBA" id="ARBA00022723"/>
    </source>
</evidence>
<dbReference type="GO" id="GO:0005634">
    <property type="term" value="C:nucleus"/>
    <property type="evidence" value="ECO:0007669"/>
    <property type="project" value="UniProtKB-SubCell"/>
</dbReference>
<keyword evidence="7" id="KW-0539">Nucleus</keyword>
<keyword evidence="6" id="KW-0378">Hydrolase</keyword>
<dbReference type="GO" id="GO:0016787">
    <property type="term" value="F:hydrolase activity"/>
    <property type="evidence" value="ECO:0007669"/>
    <property type="project" value="UniProtKB-KW"/>
</dbReference>
<dbReference type="AlphaFoldDB" id="A0A9P0P3G4"/>
<proteinExistence type="inferred from homology"/>
<keyword evidence="4" id="KW-0540">Nuclease</keyword>
<comment type="subcellular location">
    <subcellularLocation>
        <location evidence="2">Nucleus</location>
    </subcellularLocation>
</comment>
<sequence length="326" mass="37207">MLPDVLKAIIEVLKDYIKLPTNEEQWKAIDFDKRWNFPHCIGAMDGKHVVIQRPENTVGEFHNYKGTHSIVLFAIVDANYRFTYVNVGCQGRISDGGVFKSTSFYKQIEKHEFNLPNSEPLRGRTMSVPYVLVADDAFALSTYTLKPYSTDLNVGSPKRVYNYRLSRARRIVVNAFGLLASVFRIFRKPIELKADSTVIDVVLSCVYIHNFLRMQTDSTRDYCPPGCFGNEDVSTGEIIPGSWRVITANDSGYRPLQRIPPFNFEATDYIDLIDWQTCHITEPPLTVKLTLDKFKEVVDNNGLDCDDEIRLFPCHIQAEAVSSFKN</sequence>
<reference evidence="9" key="1">
    <citation type="submission" date="2022-03" db="EMBL/GenBank/DDBJ databases">
        <authorList>
            <person name="Sayadi A."/>
        </authorList>
    </citation>
    <scope>NUCLEOTIDE SEQUENCE</scope>
</reference>
<comment type="cofactor">
    <cofactor evidence="1">
        <name>a divalent metal cation</name>
        <dbReference type="ChEBI" id="CHEBI:60240"/>
    </cofactor>
</comment>
<evidence type="ECO:0000259" key="8">
    <source>
        <dbReference type="Pfam" id="PF13359"/>
    </source>
</evidence>
<dbReference type="InterPro" id="IPR045249">
    <property type="entry name" value="HARBI1-like"/>
</dbReference>
<accession>A0A9P0P3G4</accession>
<evidence type="ECO:0000256" key="4">
    <source>
        <dbReference type="ARBA" id="ARBA00022722"/>
    </source>
</evidence>
<feature type="domain" description="DDE Tnp4" evidence="8">
    <location>
        <begin position="44"/>
        <end position="210"/>
    </location>
</feature>
<comment type="caution">
    <text evidence="9">The sequence shown here is derived from an EMBL/GenBank/DDBJ whole genome shotgun (WGS) entry which is preliminary data.</text>
</comment>
<evidence type="ECO:0000313" key="10">
    <source>
        <dbReference type="Proteomes" id="UP001152888"/>
    </source>
</evidence>
<name>A0A9P0P3G4_ACAOB</name>
<dbReference type="GO" id="GO:0046872">
    <property type="term" value="F:metal ion binding"/>
    <property type="evidence" value="ECO:0007669"/>
    <property type="project" value="UniProtKB-KW"/>
</dbReference>
<dbReference type="EMBL" id="CAKOFQ010006723">
    <property type="protein sequence ID" value="CAH1965332.1"/>
    <property type="molecule type" value="Genomic_DNA"/>
</dbReference>